<evidence type="ECO:0000256" key="1">
    <source>
        <dbReference type="ARBA" id="ARBA00022614"/>
    </source>
</evidence>
<evidence type="ECO:0000256" key="3">
    <source>
        <dbReference type="SAM" id="MobiDB-lite"/>
    </source>
</evidence>
<gene>
    <name evidence="5" type="ORF">PHAECO_LOCUS4155</name>
</gene>
<proteinExistence type="predicted"/>
<dbReference type="Proteomes" id="UP001153737">
    <property type="component" value="Chromosome 14"/>
</dbReference>
<dbReference type="Gene3D" id="3.80.10.10">
    <property type="entry name" value="Ribonuclease Inhibitor"/>
    <property type="match status" value="2"/>
</dbReference>
<evidence type="ECO:0000313" key="5">
    <source>
        <dbReference type="EMBL" id="CAH1153663.1"/>
    </source>
</evidence>
<dbReference type="Pfam" id="PF13855">
    <property type="entry name" value="LRR_8"/>
    <property type="match status" value="2"/>
</dbReference>
<dbReference type="InterPro" id="IPR050614">
    <property type="entry name" value="Synaptic_Scaffolding_LAP-MAGUK"/>
</dbReference>
<dbReference type="InterPro" id="IPR003591">
    <property type="entry name" value="Leu-rich_rpt_typical-subtyp"/>
</dbReference>
<evidence type="ECO:0000259" key="4">
    <source>
        <dbReference type="Pfam" id="PF23598"/>
    </source>
</evidence>
<dbReference type="SMART" id="SM00369">
    <property type="entry name" value="LRR_TYP"/>
    <property type="match status" value="12"/>
</dbReference>
<dbReference type="EMBL" id="OU896720">
    <property type="protein sequence ID" value="CAH1153663.1"/>
    <property type="molecule type" value="Genomic_DNA"/>
</dbReference>
<dbReference type="PROSITE" id="PS51450">
    <property type="entry name" value="LRR"/>
    <property type="match status" value="6"/>
</dbReference>
<dbReference type="GO" id="GO:0098609">
    <property type="term" value="P:cell-cell adhesion"/>
    <property type="evidence" value="ECO:0007669"/>
    <property type="project" value="TreeGrafter"/>
</dbReference>
<dbReference type="InterPro" id="IPR001611">
    <property type="entry name" value="Leu-rich_rpt"/>
</dbReference>
<dbReference type="AlphaFoldDB" id="A0A9P0DKF1"/>
<reference evidence="5" key="1">
    <citation type="submission" date="2022-01" db="EMBL/GenBank/DDBJ databases">
        <authorList>
            <person name="King R."/>
        </authorList>
    </citation>
    <scope>NUCLEOTIDE SEQUENCE</scope>
</reference>
<dbReference type="SMART" id="SM00365">
    <property type="entry name" value="LRR_SD22"/>
    <property type="match status" value="6"/>
</dbReference>
<dbReference type="GO" id="GO:0014069">
    <property type="term" value="C:postsynaptic density"/>
    <property type="evidence" value="ECO:0007669"/>
    <property type="project" value="TreeGrafter"/>
</dbReference>
<feature type="region of interest" description="Disordered" evidence="3">
    <location>
        <begin position="555"/>
        <end position="590"/>
    </location>
</feature>
<sequence length="725" mass="81480">MGWLTCCQCKPKEEKITELDFSRCGISEIPNEVYANSPTLEVLHLEGNKLKDLSPQLFQCIDVRYLNVSDNEIRAIPPLISKLTNLQVLIFSKNVLDGVHPNLDKLSKLTLLDLSMNDLGKVPEAIMSLINLQQLCLNDTGIDFVPANIGRLTNLRILELRDNNLCDLPKSIRRLTNLQRLDVSDNNLSNLTEVCESHGNLTELWINGNNISELSISITHLKKINDFDASCNNLESIPKEIGHWTKITNLILSFNNLTTLPKAIGNLRNLQVLKLESNFLDELPGTIAKLVNLEELNLQNNSLMKIPSGIGHLRKLATLILSDNRLQQLPPDIGSCCDLSILNVHNNQLEHLPEEVGHLQNLTTLGLIGNKLSYLPITISKLRNLKALWLTPNQTQPLIHLQNEQLSDGQIVLTSVVFPQAPLREPPPVQLPMGNQTCHISFNTDRNDSDITEAHLSLSRTPTPHHKELKRLREVLRTKHSSDKQVLNVSEIKEAKVTNILGDLNVSQTSLNGNENTESIETMSDITGEINKTPPKQPPPYHIAAAYSKNAHLFSRNLSPPSPHDHPKQFSQQQPPNIHMPTPKLPNSRDYAPVLQISDKHKKSTSTSTEEDFVQAKQVKWPFGKHKVCQVLEIEIPEDYSQSDIRIAVQSDGIFVDNVDPQSEVSQKLFPGDKILAFDEIDYAIVEPMVAYQDACQRLKNRRSQGRFKYRNKNYTPGYLPIGVS</sequence>
<dbReference type="GO" id="GO:0045197">
    <property type="term" value="P:establishment or maintenance of epithelial cell apical/basal polarity"/>
    <property type="evidence" value="ECO:0007669"/>
    <property type="project" value="TreeGrafter"/>
</dbReference>
<dbReference type="Pfam" id="PF23598">
    <property type="entry name" value="LRR_14"/>
    <property type="match status" value="1"/>
</dbReference>
<dbReference type="InterPro" id="IPR055414">
    <property type="entry name" value="LRR_R13L4/SHOC2-like"/>
</dbReference>
<dbReference type="GO" id="GO:0098968">
    <property type="term" value="P:neurotransmitter receptor transport postsynaptic membrane to endosome"/>
    <property type="evidence" value="ECO:0007669"/>
    <property type="project" value="TreeGrafter"/>
</dbReference>
<dbReference type="SMART" id="SM00364">
    <property type="entry name" value="LRR_BAC"/>
    <property type="match status" value="10"/>
</dbReference>
<accession>A0A9P0DKF1</accession>
<dbReference type="PANTHER" id="PTHR23119">
    <property type="entry name" value="DISCS LARGE"/>
    <property type="match status" value="1"/>
</dbReference>
<dbReference type="GO" id="GO:0016323">
    <property type="term" value="C:basolateral plasma membrane"/>
    <property type="evidence" value="ECO:0007669"/>
    <property type="project" value="TreeGrafter"/>
</dbReference>
<dbReference type="GO" id="GO:0045211">
    <property type="term" value="C:postsynaptic membrane"/>
    <property type="evidence" value="ECO:0007669"/>
    <property type="project" value="TreeGrafter"/>
</dbReference>
<dbReference type="PANTHER" id="PTHR23119:SF50">
    <property type="entry name" value="PDZ DOMAIN-CONTAINING PROTEIN"/>
    <property type="match status" value="1"/>
</dbReference>
<dbReference type="GO" id="GO:0019901">
    <property type="term" value="F:protein kinase binding"/>
    <property type="evidence" value="ECO:0007669"/>
    <property type="project" value="TreeGrafter"/>
</dbReference>
<dbReference type="InterPro" id="IPR032675">
    <property type="entry name" value="LRR_dom_sf"/>
</dbReference>
<keyword evidence="6" id="KW-1185">Reference proteome</keyword>
<keyword evidence="1" id="KW-0433">Leucine-rich repeat</keyword>
<dbReference type="Pfam" id="PF00560">
    <property type="entry name" value="LRR_1"/>
    <property type="match status" value="1"/>
</dbReference>
<dbReference type="SUPFAM" id="SSF52058">
    <property type="entry name" value="L domain-like"/>
    <property type="match status" value="2"/>
</dbReference>
<evidence type="ECO:0000313" key="6">
    <source>
        <dbReference type="Proteomes" id="UP001153737"/>
    </source>
</evidence>
<dbReference type="GO" id="GO:0005912">
    <property type="term" value="C:adherens junction"/>
    <property type="evidence" value="ECO:0007669"/>
    <property type="project" value="TreeGrafter"/>
</dbReference>
<reference evidence="5" key="2">
    <citation type="submission" date="2022-10" db="EMBL/GenBank/DDBJ databases">
        <authorList>
            <consortium name="ENA_rothamsted_submissions"/>
            <consortium name="culmorum"/>
            <person name="King R."/>
        </authorList>
    </citation>
    <scope>NUCLEOTIDE SEQUENCE</scope>
</reference>
<dbReference type="OrthoDB" id="676979at2759"/>
<protein>
    <recommendedName>
        <fullName evidence="4">Disease resistance R13L4/SHOC-2-like LRR domain-containing protein</fullName>
    </recommendedName>
</protein>
<organism evidence="5 6">
    <name type="scientific">Phaedon cochleariae</name>
    <name type="common">Mustard beetle</name>
    <dbReference type="NCBI Taxonomy" id="80249"/>
    <lineage>
        <taxon>Eukaryota</taxon>
        <taxon>Metazoa</taxon>
        <taxon>Ecdysozoa</taxon>
        <taxon>Arthropoda</taxon>
        <taxon>Hexapoda</taxon>
        <taxon>Insecta</taxon>
        <taxon>Pterygota</taxon>
        <taxon>Neoptera</taxon>
        <taxon>Endopterygota</taxon>
        <taxon>Coleoptera</taxon>
        <taxon>Polyphaga</taxon>
        <taxon>Cucujiformia</taxon>
        <taxon>Chrysomeloidea</taxon>
        <taxon>Chrysomelidae</taxon>
        <taxon>Chrysomelinae</taxon>
        <taxon>Chrysomelini</taxon>
        <taxon>Phaedon</taxon>
    </lineage>
</organism>
<dbReference type="GO" id="GO:0043113">
    <property type="term" value="P:receptor clustering"/>
    <property type="evidence" value="ECO:0007669"/>
    <property type="project" value="TreeGrafter"/>
</dbReference>
<dbReference type="GO" id="GO:0098887">
    <property type="term" value="P:neurotransmitter receptor transport, endosome to postsynaptic membrane"/>
    <property type="evidence" value="ECO:0007669"/>
    <property type="project" value="TreeGrafter"/>
</dbReference>
<keyword evidence="2" id="KW-0677">Repeat</keyword>
<dbReference type="FunFam" id="3.80.10.10:FF:001164">
    <property type="entry name" value="GH01279p"/>
    <property type="match status" value="1"/>
</dbReference>
<feature type="domain" description="Disease resistance R13L4/SHOC-2-like LRR" evidence="4">
    <location>
        <begin position="148"/>
        <end position="255"/>
    </location>
</feature>
<evidence type="ECO:0000256" key="2">
    <source>
        <dbReference type="ARBA" id="ARBA00022737"/>
    </source>
</evidence>
<name>A0A9P0DKF1_PHACE</name>